<accession>A0A6H9XU33</accession>
<comment type="caution">
    <text evidence="2">The sequence shown here is derived from an EMBL/GenBank/DDBJ whole genome shotgun (WGS) entry which is preliminary data.</text>
</comment>
<dbReference type="InterPro" id="IPR025671">
    <property type="entry name" value="HXXEE"/>
</dbReference>
<name>A0A6H9XU33_9CORY</name>
<evidence type="ECO:0000256" key="1">
    <source>
        <dbReference type="SAM" id="Phobius"/>
    </source>
</evidence>
<evidence type="ECO:0000313" key="2">
    <source>
        <dbReference type="EMBL" id="SPW28666.1"/>
    </source>
</evidence>
<dbReference type="Proteomes" id="UP000249886">
    <property type="component" value="Unassembled WGS sequence"/>
</dbReference>
<dbReference type="Pfam" id="PF13787">
    <property type="entry name" value="HXXEE"/>
    <property type="match status" value="1"/>
</dbReference>
<dbReference type="GeneID" id="84573540"/>
<protein>
    <submittedName>
        <fullName evidence="2">Uncharacterized protein</fullName>
    </submittedName>
</protein>
<dbReference type="EMBL" id="UARK01000011">
    <property type="protein sequence ID" value="SPW28666.1"/>
    <property type="molecule type" value="Genomic_DNA"/>
</dbReference>
<gene>
    <name evidence="2" type="ORF">NCTC10254_01612</name>
</gene>
<feature type="transmembrane region" description="Helical" evidence="1">
    <location>
        <begin position="66"/>
        <end position="94"/>
    </location>
</feature>
<organism evidence="2 3">
    <name type="scientific">Corynebacterium matruchotii</name>
    <dbReference type="NCBI Taxonomy" id="43768"/>
    <lineage>
        <taxon>Bacteria</taxon>
        <taxon>Bacillati</taxon>
        <taxon>Actinomycetota</taxon>
        <taxon>Actinomycetes</taxon>
        <taxon>Mycobacteriales</taxon>
        <taxon>Corynebacteriaceae</taxon>
        <taxon>Corynebacterium</taxon>
    </lineage>
</organism>
<feature type="transmembrane region" description="Helical" evidence="1">
    <location>
        <begin position="115"/>
        <end position="133"/>
    </location>
</feature>
<evidence type="ECO:0000313" key="3">
    <source>
        <dbReference type="Proteomes" id="UP000249886"/>
    </source>
</evidence>
<sequence>MFALGTLAFIGISLFMVHEFEEIICVRPYIKRHREDEKFAAEMFVTGGDKNYPSTESIALMISEEFVLSVIIMLVGIAVGSIEIVLAPFIAFTLHLIPHAFEALRFPGWAPGSRTAVLLFVPSVAIIVAAIMTQPIQPLWLAVWTVVIGVFLLANLRLMHMAAGGFAQKLR</sequence>
<reference evidence="2 3" key="1">
    <citation type="submission" date="2018-06" db="EMBL/GenBank/DDBJ databases">
        <authorList>
            <consortium name="Pathogen Informatics"/>
            <person name="Doyle S."/>
        </authorList>
    </citation>
    <scope>NUCLEOTIDE SEQUENCE [LARGE SCALE GENOMIC DNA]</scope>
    <source>
        <strain evidence="2 3">NCTC10254</strain>
    </source>
</reference>
<feature type="transmembrane region" description="Helical" evidence="1">
    <location>
        <begin position="139"/>
        <end position="159"/>
    </location>
</feature>
<dbReference type="RefSeq" id="WP_040431666.1">
    <property type="nucleotide sequence ID" value="NZ_CP050134.2"/>
</dbReference>
<proteinExistence type="predicted"/>
<keyword evidence="1" id="KW-0472">Membrane</keyword>
<keyword evidence="1" id="KW-0812">Transmembrane</keyword>
<dbReference type="AlphaFoldDB" id="A0A6H9XU33"/>
<keyword evidence="1" id="KW-1133">Transmembrane helix</keyword>